<evidence type="ECO:0000256" key="4">
    <source>
        <dbReference type="ARBA" id="ARBA00022692"/>
    </source>
</evidence>
<feature type="transmembrane region" description="Helical" evidence="8">
    <location>
        <begin position="441"/>
        <end position="462"/>
    </location>
</feature>
<feature type="transmembrane region" description="Helical" evidence="8">
    <location>
        <begin position="343"/>
        <end position="366"/>
    </location>
</feature>
<dbReference type="SUPFAM" id="SSF103473">
    <property type="entry name" value="MFS general substrate transporter"/>
    <property type="match status" value="1"/>
</dbReference>
<dbReference type="OMA" id="RNDEAHE"/>
<evidence type="ECO:0000256" key="2">
    <source>
        <dbReference type="ARBA" id="ARBA00010992"/>
    </source>
</evidence>
<keyword evidence="5 8" id="KW-1133">Transmembrane helix</keyword>
<evidence type="ECO:0000256" key="6">
    <source>
        <dbReference type="ARBA" id="ARBA00023136"/>
    </source>
</evidence>
<comment type="caution">
    <text evidence="11">The sequence shown here is derived from an EMBL/GenBank/DDBJ whole genome shotgun (WGS) entry which is preliminary data.</text>
</comment>
<evidence type="ECO:0000256" key="5">
    <source>
        <dbReference type="ARBA" id="ARBA00022989"/>
    </source>
</evidence>
<feature type="domain" description="Major facilitator superfamily (MFS) profile" evidence="10">
    <location>
        <begin position="13"/>
        <end position="466"/>
    </location>
</feature>
<dbReference type="InterPro" id="IPR020846">
    <property type="entry name" value="MFS_dom"/>
</dbReference>
<feature type="non-terminal residue" evidence="11">
    <location>
        <position position="532"/>
    </location>
</feature>
<dbReference type="GO" id="GO:0005351">
    <property type="term" value="F:carbohydrate:proton symporter activity"/>
    <property type="evidence" value="ECO:0007669"/>
    <property type="project" value="TreeGrafter"/>
</dbReference>
<organism evidence="11 12">
    <name type="scientific">Scytalidium lignicola</name>
    <name type="common">Hyphomycete</name>
    <dbReference type="NCBI Taxonomy" id="5539"/>
    <lineage>
        <taxon>Eukaryota</taxon>
        <taxon>Fungi</taxon>
        <taxon>Dikarya</taxon>
        <taxon>Ascomycota</taxon>
        <taxon>Pezizomycotina</taxon>
        <taxon>Leotiomycetes</taxon>
        <taxon>Leotiomycetes incertae sedis</taxon>
        <taxon>Scytalidium</taxon>
    </lineage>
</organism>
<dbReference type="Proteomes" id="UP000258309">
    <property type="component" value="Unassembled WGS sequence"/>
</dbReference>
<evidence type="ECO:0000256" key="3">
    <source>
        <dbReference type="ARBA" id="ARBA00022448"/>
    </source>
</evidence>
<feature type="transmembrane region" description="Helical" evidence="8">
    <location>
        <begin position="310"/>
        <end position="331"/>
    </location>
</feature>
<dbReference type="PROSITE" id="PS51257">
    <property type="entry name" value="PROKAR_LIPOPROTEIN"/>
    <property type="match status" value="1"/>
</dbReference>
<feature type="transmembrane region" description="Helical" evidence="8">
    <location>
        <begin position="414"/>
        <end position="435"/>
    </location>
</feature>
<evidence type="ECO:0000259" key="10">
    <source>
        <dbReference type="PROSITE" id="PS50850"/>
    </source>
</evidence>
<comment type="subcellular location">
    <subcellularLocation>
        <location evidence="1">Membrane</location>
        <topology evidence="1">Multi-pass membrane protein</topology>
    </subcellularLocation>
</comment>
<dbReference type="PANTHER" id="PTHR48022">
    <property type="entry name" value="PLASTIDIC GLUCOSE TRANSPORTER 4"/>
    <property type="match status" value="1"/>
</dbReference>
<dbReference type="Pfam" id="PF00083">
    <property type="entry name" value="Sugar_tr"/>
    <property type="match status" value="1"/>
</dbReference>
<keyword evidence="6 8" id="KW-0472">Membrane</keyword>
<dbReference type="AlphaFoldDB" id="A0A3E2HCR7"/>
<dbReference type="PROSITE" id="PS00217">
    <property type="entry name" value="SUGAR_TRANSPORT_2"/>
    <property type="match status" value="1"/>
</dbReference>
<evidence type="ECO:0000256" key="9">
    <source>
        <dbReference type="SAM" id="SignalP"/>
    </source>
</evidence>
<dbReference type="InterPro" id="IPR036259">
    <property type="entry name" value="MFS_trans_sf"/>
</dbReference>
<feature type="transmembrane region" description="Helical" evidence="8">
    <location>
        <begin position="187"/>
        <end position="208"/>
    </location>
</feature>
<gene>
    <name evidence="11" type="ORF">B7463_g5140</name>
</gene>
<feature type="transmembrane region" description="Helical" evidence="8">
    <location>
        <begin position="95"/>
        <end position="114"/>
    </location>
</feature>
<keyword evidence="9" id="KW-0732">Signal</keyword>
<keyword evidence="3" id="KW-0813">Transport</keyword>
<dbReference type="InterPro" id="IPR003663">
    <property type="entry name" value="Sugar/inositol_transpt"/>
</dbReference>
<dbReference type="PANTHER" id="PTHR48022:SF38">
    <property type="entry name" value="MAJOR FACILITATOR SUPERFAMILY (MFS) PROFILE DOMAIN-CONTAINING PROTEIN-RELATED"/>
    <property type="match status" value="1"/>
</dbReference>
<accession>A0A3E2HCR7</accession>
<dbReference type="InterPro" id="IPR050360">
    <property type="entry name" value="MFS_Sugar_Transporters"/>
</dbReference>
<feature type="chain" id="PRO_5017588217" description="Major facilitator superfamily (MFS) profile domain-containing protein" evidence="9">
    <location>
        <begin position="23"/>
        <end position="532"/>
    </location>
</feature>
<dbReference type="Gene3D" id="1.20.1250.20">
    <property type="entry name" value="MFS general substrate transporter like domains"/>
    <property type="match status" value="1"/>
</dbReference>
<sequence length="532" mass="58385">MGKLVPNAFNLFVVVFVALGSAACTYGTSVIGTTIGQPSFFKTLNLAEQGTPGYSRTSQYIGAFNGLNSAGSAIGAVICSYAADKWSRKHAIQGAAVILIIGAALCAGSVNVAMFLVARFINGLGIGALVTAIPMYQAEVSTPEGRGFMVSMHGVMSAVGYGLQAWVGFGVYWITAGGSTSSFPWRFPIAFQIAPALGLLIGSPFLPYSPRWLMMKDRNDEAHEVLKRLHRTKADPHDTLARKEFYQMRKQVELDRQLNPNNSKFEIFRTPANRKRAMVGFFLLFNNMFSGALVIANYGIILYTSLGMTGFMPLLLTTLMVSSTLPGNILCAFIVDRFGRRKFMLIGLIGILIDLIMETALEASFLGTKNKIGQDFAVLFIFLFLTPFWSTFVDAPQFLYTSEIMPTHVRSQGIAVAVTGFYFAQIILLIAGPIALNNIGWKFFFVLIIPTFFNILFVFFMCPETKGRSLEDINALFGEAVAVHYYNANEEEQRELEKAVEIDEADDTGKRASIDEEKGATNAHQEVGSTQV</sequence>
<feature type="transmembrane region" description="Helical" evidence="8">
    <location>
        <begin position="120"/>
        <end position="138"/>
    </location>
</feature>
<dbReference type="PRINTS" id="PR00171">
    <property type="entry name" value="SUGRTRNSPORT"/>
</dbReference>
<dbReference type="PROSITE" id="PS50850">
    <property type="entry name" value="MFS"/>
    <property type="match status" value="1"/>
</dbReference>
<feature type="transmembrane region" description="Helical" evidence="8">
    <location>
        <begin position="279"/>
        <end position="304"/>
    </location>
</feature>
<evidence type="ECO:0000256" key="1">
    <source>
        <dbReference type="ARBA" id="ARBA00004141"/>
    </source>
</evidence>
<reference evidence="11 12" key="1">
    <citation type="submission" date="2018-05" db="EMBL/GenBank/DDBJ databases">
        <title>Draft genome sequence of Scytalidium lignicola DSM 105466, a ubiquitous saprotrophic fungus.</title>
        <authorList>
            <person name="Buettner E."/>
            <person name="Gebauer A.M."/>
            <person name="Hofrichter M."/>
            <person name="Liers C."/>
            <person name="Kellner H."/>
        </authorList>
    </citation>
    <scope>NUCLEOTIDE SEQUENCE [LARGE SCALE GENOMIC DNA]</scope>
    <source>
        <strain evidence="11 12">DSM 105466</strain>
    </source>
</reference>
<evidence type="ECO:0000256" key="7">
    <source>
        <dbReference type="SAM" id="MobiDB-lite"/>
    </source>
</evidence>
<feature type="non-terminal residue" evidence="11">
    <location>
        <position position="1"/>
    </location>
</feature>
<evidence type="ECO:0000313" key="12">
    <source>
        <dbReference type="Proteomes" id="UP000258309"/>
    </source>
</evidence>
<proteinExistence type="inferred from homology"/>
<feature type="transmembrane region" description="Helical" evidence="8">
    <location>
        <begin position="60"/>
        <end position="83"/>
    </location>
</feature>
<comment type="similarity">
    <text evidence="2">Belongs to the major facilitator superfamily. Sugar transporter (TC 2.A.1.1) family.</text>
</comment>
<dbReference type="InterPro" id="IPR005828">
    <property type="entry name" value="MFS_sugar_transport-like"/>
</dbReference>
<dbReference type="EMBL" id="NCSJ02000081">
    <property type="protein sequence ID" value="RFU31204.1"/>
    <property type="molecule type" value="Genomic_DNA"/>
</dbReference>
<evidence type="ECO:0000313" key="11">
    <source>
        <dbReference type="EMBL" id="RFU31204.1"/>
    </source>
</evidence>
<keyword evidence="12" id="KW-1185">Reference proteome</keyword>
<dbReference type="OrthoDB" id="6612291at2759"/>
<feature type="region of interest" description="Disordered" evidence="7">
    <location>
        <begin position="499"/>
        <end position="532"/>
    </location>
</feature>
<keyword evidence="4 8" id="KW-0812">Transmembrane</keyword>
<feature type="transmembrane region" description="Helical" evidence="8">
    <location>
        <begin position="372"/>
        <end position="393"/>
    </location>
</feature>
<feature type="compositionally biased region" description="Basic and acidic residues" evidence="7">
    <location>
        <begin position="499"/>
        <end position="519"/>
    </location>
</feature>
<feature type="compositionally biased region" description="Polar residues" evidence="7">
    <location>
        <begin position="522"/>
        <end position="532"/>
    </location>
</feature>
<protein>
    <recommendedName>
        <fullName evidence="10">Major facilitator superfamily (MFS) profile domain-containing protein</fullName>
    </recommendedName>
</protein>
<dbReference type="GO" id="GO:0016020">
    <property type="term" value="C:membrane"/>
    <property type="evidence" value="ECO:0007669"/>
    <property type="project" value="UniProtKB-SubCell"/>
</dbReference>
<dbReference type="InterPro" id="IPR005829">
    <property type="entry name" value="Sugar_transporter_CS"/>
</dbReference>
<evidence type="ECO:0000256" key="8">
    <source>
        <dbReference type="SAM" id="Phobius"/>
    </source>
</evidence>
<feature type="signal peptide" evidence="9">
    <location>
        <begin position="1"/>
        <end position="22"/>
    </location>
</feature>
<name>A0A3E2HCR7_SCYLI</name>
<feature type="transmembrane region" description="Helical" evidence="8">
    <location>
        <begin position="150"/>
        <end position="175"/>
    </location>
</feature>